<dbReference type="SMART" id="SM01321">
    <property type="entry name" value="Y1_Tnp"/>
    <property type="match status" value="1"/>
</dbReference>
<sequence>MAQSLSSVYVHLVFSVKNREPFLRDAGIRGEMHAFLGGIAKRLNCPPVITGGTEDHVHLLCRLSRTVSQADCVKELKRVSAIWIKQRDPTLAGFAWQGGYGAFSVSASNLASVREYIAEQEAHHKKWNFQDEYRALLRKHGIAWDEGYVWD</sequence>
<dbReference type="SUPFAM" id="SSF143422">
    <property type="entry name" value="Transposase IS200-like"/>
    <property type="match status" value="1"/>
</dbReference>
<dbReference type="AlphaFoldDB" id="A0A450U7D9"/>
<dbReference type="PANTHER" id="PTHR33360:SF2">
    <property type="entry name" value="TRANSPOSASE FOR INSERTION SEQUENCE ELEMENT IS200"/>
    <property type="match status" value="1"/>
</dbReference>
<feature type="domain" description="Transposase IS200-like" evidence="1">
    <location>
        <begin position="5"/>
        <end position="120"/>
    </location>
</feature>
<protein>
    <submittedName>
        <fullName evidence="2">REP element-mobilizing transposase RayT</fullName>
    </submittedName>
</protein>
<dbReference type="InterPro" id="IPR002686">
    <property type="entry name" value="Transposase_17"/>
</dbReference>
<organism evidence="2">
    <name type="scientific">Candidatus Kentrum sp. LFY</name>
    <dbReference type="NCBI Taxonomy" id="2126342"/>
    <lineage>
        <taxon>Bacteria</taxon>
        <taxon>Pseudomonadati</taxon>
        <taxon>Pseudomonadota</taxon>
        <taxon>Gammaproteobacteria</taxon>
        <taxon>Candidatus Kentrum</taxon>
    </lineage>
</organism>
<evidence type="ECO:0000259" key="1">
    <source>
        <dbReference type="SMART" id="SM01321"/>
    </source>
</evidence>
<dbReference type="PANTHER" id="PTHR33360">
    <property type="entry name" value="TRANSPOSASE FOR INSERTION SEQUENCE ELEMENT IS200"/>
    <property type="match status" value="1"/>
</dbReference>
<dbReference type="Gene3D" id="3.30.70.1290">
    <property type="entry name" value="Transposase IS200-like"/>
    <property type="match status" value="1"/>
</dbReference>
<name>A0A450U7D9_9GAMM</name>
<accession>A0A450U7D9</accession>
<dbReference type="GO" id="GO:0003677">
    <property type="term" value="F:DNA binding"/>
    <property type="evidence" value="ECO:0007669"/>
    <property type="project" value="InterPro"/>
</dbReference>
<dbReference type="GO" id="GO:0004803">
    <property type="term" value="F:transposase activity"/>
    <property type="evidence" value="ECO:0007669"/>
    <property type="project" value="InterPro"/>
</dbReference>
<gene>
    <name evidence="2" type="ORF">BECKLFY1418B_GA0070995_100764</name>
</gene>
<reference evidence="2" key="1">
    <citation type="submission" date="2019-02" db="EMBL/GenBank/DDBJ databases">
        <authorList>
            <person name="Gruber-Vodicka R. H."/>
            <person name="Seah K. B. B."/>
        </authorList>
    </citation>
    <scope>NUCLEOTIDE SEQUENCE</scope>
    <source>
        <strain evidence="2">BECK_M7</strain>
    </source>
</reference>
<proteinExistence type="predicted"/>
<evidence type="ECO:0000313" key="2">
    <source>
        <dbReference type="EMBL" id="VFJ87686.1"/>
    </source>
</evidence>
<dbReference type="InterPro" id="IPR036515">
    <property type="entry name" value="Transposase_17_sf"/>
</dbReference>
<dbReference type="EMBL" id="CAADFF010000007">
    <property type="protein sequence ID" value="VFJ87686.1"/>
    <property type="molecule type" value="Genomic_DNA"/>
</dbReference>
<dbReference type="Pfam" id="PF01797">
    <property type="entry name" value="Y1_Tnp"/>
    <property type="match status" value="1"/>
</dbReference>
<dbReference type="NCBIfam" id="NF033573">
    <property type="entry name" value="transpos_IS200"/>
    <property type="match status" value="1"/>
</dbReference>
<dbReference type="GO" id="GO:0006313">
    <property type="term" value="P:DNA transposition"/>
    <property type="evidence" value="ECO:0007669"/>
    <property type="project" value="InterPro"/>
</dbReference>